<dbReference type="SUPFAM" id="SSF46689">
    <property type="entry name" value="Homeodomain-like"/>
    <property type="match status" value="1"/>
</dbReference>
<name>A0A7W7JZA3_9SPHN</name>
<comment type="caution">
    <text evidence="6">The sequence shown here is derived from an EMBL/GenBank/DDBJ whole genome shotgun (WGS) entry which is preliminary data.</text>
</comment>
<organism evidence="6 7">
    <name type="scientific">Sphingomonas kyeonggiensis</name>
    <dbReference type="NCBI Taxonomy" id="1268553"/>
    <lineage>
        <taxon>Bacteria</taxon>
        <taxon>Pseudomonadati</taxon>
        <taxon>Pseudomonadota</taxon>
        <taxon>Alphaproteobacteria</taxon>
        <taxon>Sphingomonadales</taxon>
        <taxon>Sphingomonadaceae</taxon>
        <taxon>Sphingomonas</taxon>
    </lineage>
</organism>
<evidence type="ECO:0000256" key="2">
    <source>
        <dbReference type="ARBA" id="ARBA00023125"/>
    </source>
</evidence>
<protein>
    <submittedName>
        <fullName evidence="6">AcrR family transcriptional regulator</fullName>
    </submittedName>
</protein>
<dbReference type="EMBL" id="JACHLN010000001">
    <property type="protein sequence ID" value="MBB4838029.1"/>
    <property type="molecule type" value="Genomic_DNA"/>
</dbReference>
<keyword evidence="2 4" id="KW-0238">DNA-binding</keyword>
<dbReference type="PROSITE" id="PS50977">
    <property type="entry name" value="HTH_TETR_2"/>
    <property type="match status" value="1"/>
</dbReference>
<dbReference type="GO" id="GO:0003677">
    <property type="term" value="F:DNA binding"/>
    <property type="evidence" value="ECO:0007669"/>
    <property type="project" value="UniProtKB-UniRule"/>
</dbReference>
<dbReference type="Pfam" id="PF00440">
    <property type="entry name" value="TetR_N"/>
    <property type="match status" value="1"/>
</dbReference>
<dbReference type="SUPFAM" id="SSF48498">
    <property type="entry name" value="Tetracyclin repressor-like, C-terminal domain"/>
    <property type="match status" value="1"/>
</dbReference>
<dbReference type="InterPro" id="IPR036271">
    <property type="entry name" value="Tet_transcr_reg_TetR-rel_C_sf"/>
</dbReference>
<dbReference type="PANTHER" id="PTHR47506">
    <property type="entry name" value="TRANSCRIPTIONAL REGULATORY PROTEIN"/>
    <property type="match status" value="1"/>
</dbReference>
<evidence type="ECO:0000256" key="3">
    <source>
        <dbReference type="ARBA" id="ARBA00023163"/>
    </source>
</evidence>
<sequence>MRTDTKIASRGRGRPRKFDEEAVLRAALQRFRTLGYSNTSLDDLAEATGVNRPSLYATFGDKKALYLAGLARTHASVDATFRALHEAAYPPEKMLKALFIGAIEGFLTGEDGPSGCIAVNTAATEAVTDPDIRAALAAFVALQDGWIEKLMVQAGSADPLGDAQIASSVIHSLSTRARAGTPREELIRIAKKATALLLG</sequence>
<keyword evidence="7" id="KW-1185">Reference proteome</keyword>
<dbReference type="Proteomes" id="UP000575241">
    <property type="component" value="Unassembled WGS sequence"/>
</dbReference>
<dbReference type="InterPro" id="IPR001647">
    <property type="entry name" value="HTH_TetR"/>
</dbReference>
<proteinExistence type="predicted"/>
<feature type="DNA-binding region" description="H-T-H motif" evidence="4">
    <location>
        <begin position="40"/>
        <end position="59"/>
    </location>
</feature>
<dbReference type="AlphaFoldDB" id="A0A7W7JZA3"/>
<feature type="domain" description="HTH tetR-type" evidence="5">
    <location>
        <begin position="17"/>
        <end position="77"/>
    </location>
</feature>
<accession>A0A7W7JZA3</accession>
<dbReference type="RefSeq" id="WP_184163507.1">
    <property type="nucleotide sequence ID" value="NZ_JACHLN010000001.1"/>
</dbReference>
<gene>
    <name evidence="6" type="ORF">HNP52_001080</name>
</gene>
<dbReference type="Gene3D" id="1.10.10.60">
    <property type="entry name" value="Homeodomain-like"/>
    <property type="match status" value="1"/>
</dbReference>
<evidence type="ECO:0000256" key="4">
    <source>
        <dbReference type="PROSITE-ProRule" id="PRU00335"/>
    </source>
</evidence>
<dbReference type="InterPro" id="IPR009057">
    <property type="entry name" value="Homeodomain-like_sf"/>
</dbReference>
<keyword evidence="1" id="KW-0805">Transcription regulation</keyword>
<dbReference type="PRINTS" id="PR00455">
    <property type="entry name" value="HTHTETR"/>
</dbReference>
<evidence type="ECO:0000313" key="6">
    <source>
        <dbReference type="EMBL" id="MBB4838029.1"/>
    </source>
</evidence>
<evidence type="ECO:0000256" key="1">
    <source>
        <dbReference type="ARBA" id="ARBA00023015"/>
    </source>
</evidence>
<dbReference type="Gene3D" id="1.10.357.10">
    <property type="entry name" value="Tetracycline Repressor, domain 2"/>
    <property type="match status" value="1"/>
</dbReference>
<evidence type="ECO:0000313" key="7">
    <source>
        <dbReference type="Proteomes" id="UP000575241"/>
    </source>
</evidence>
<keyword evidence="3" id="KW-0804">Transcription</keyword>
<evidence type="ECO:0000259" key="5">
    <source>
        <dbReference type="PROSITE" id="PS50977"/>
    </source>
</evidence>
<dbReference type="PANTHER" id="PTHR47506:SF1">
    <property type="entry name" value="HTH-TYPE TRANSCRIPTIONAL REGULATOR YJDC"/>
    <property type="match status" value="1"/>
</dbReference>
<reference evidence="6 7" key="1">
    <citation type="submission" date="2020-08" db="EMBL/GenBank/DDBJ databases">
        <title>Functional genomics of gut bacteria from endangered species of beetles.</title>
        <authorList>
            <person name="Carlos-Shanley C."/>
        </authorList>
    </citation>
    <scope>NUCLEOTIDE SEQUENCE [LARGE SCALE GENOMIC DNA]</scope>
    <source>
        <strain evidence="6 7">S00224</strain>
    </source>
</reference>